<keyword evidence="6" id="KW-0999">Mitochondrion inner membrane</keyword>
<dbReference type="InterPro" id="IPR036249">
    <property type="entry name" value="Thioredoxin-like_sf"/>
</dbReference>
<evidence type="ECO:0000256" key="6">
    <source>
        <dbReference type="ARBA" id="ARBA00022792"/>
    </source>
</evidence>
<evidence type="ECO:0000256" key="4">
    <source>
        <dbReference type="ARBA" id="ARBA00022448"/>
    </source>
</evidence>
<evidence type="ECO:0000256" key="2">
    <source>
        <dbReference type="ARBA" id="ARBA00004443"/>
    </source>
</evidence>
<evidence type="ECO:0000259" key="10">
    <source>
        <dbReference type="SMART" id="SM00916"/>
    </source>
</evidence>
<keyword evidence="9" id="KW-0472">Membrane</keyword>
<dbReference type="InterPro" id="IPR016464">
    <property type="entry name" value="NADH_Ub_cplx-1_asu_su-2"/>
</dbReference>
<organism evidence="11 12">
    <name type="scientific">Aspergillus taichungensis</name>
    <dbReference type="NCBI Taxonomy" id="482145"/>
    <lineage>
        <taxon>Eukaryota</taxon>
        <taxon>Fungi</taxon>
        <taxon>Dikarya</taxon>
        <taxon>Ascomycota</taxon>
        <taxon>Pezizomycotina</taxon>
        <taxon>Eurotiomycetes</taxon>
        <taxon>Eurotiomycetidae</taxon>
        <taxon>Eurotiales</taxon>
        <taxon>Aspergillaceae</taxon>
        <taxon>Aspergillus</taxon>
        <taxon>Aspergillus subgen. Circumdati</taxon>
    </lineage>
</organism>
<evidence type="ECO:0000256" key="1">
    <source>
        <dbReference type="ARBA" id="ARBA00003195"/>
    </source>
</evidence>
<comment type="subcellular location">
    <subcellularLocation>
        <location evidence="2">Mitochondrion inner membrane</location>
        <topology evidence="2">Peripheral membrane protein</topology>
        <orientation evidence="2">Matrix side</orientation>
    </subcellularLocation>
</comment>
<evidence type="ECO:0000256" key="7">
    <source>
        <dbReference type="ARBA" id="ARBA00022982"/>
    </source>
</evidence>
<feature type="domain" description="Ribosomal protein/NADH dehydrogenase" evidence="10">
    <location>
        <begin position="20"/>
        <end position="93"/>
    </location>
</feature>
<evidence type="ECO:0000256" key="3">
    <source>
        <dbReference type="ARBA" id="ARBA00008939"/>
    </source>
</evidence>
<dbReference type="SMART" id="SM00916">
    <property type="entry name" value="L51_S25_CI-B8"/>
    <property type="match status" value="1"/>
</dbReference>
<keyword evidence="5" id="KW-0679">Respiratory chain</keyword>
<keyword evidence="11" id="KW-0830">Ubiquinone</keyword>
<reference evidence="12" key="1">
    <citation type="submission" date="2017-12" db="EMBL/GenBank/DDBJ databases">
        <authorList>
            <consortium name="DOE Joint Genome Institute"/>
            <person name="Mondo S.J."/>
            <person name="Kjaerbolling I."/>
            <person name="Vesth T.C."/>
            <person name="Frisvad J.C."/>
            <person name="Nybo J.L."/>
            <person name="Theobald S."/>
            <person name="Kuo A."/>
            <person name="Bowyer P."/>
            <person name="Matsuda Y."/>
            <person name="Lyhne E.K."/>
            <person name="Kogle M.E."/>
            <person name="Clum A."/>
            <person name="Lipzen A."/>
            <person name="Salamov A."/>
            <person name="Ngan C.Y."/>
            <person name="Daum C."/>
            <person name="Chiniquy J."/>
            <person name="Barry K."/>
            <person name="LaButti K."/>
            <person name="Haridas S."/>
            <person name="Simmons B.A."/>
            <person name="Magnuson J.K."/>
            <person name="Mortensen U.H."/>
            <person name="Larsen T.O."/>
            <person name="Grigoriev I.V."/>
            <person name="Baker S.E."/>
            <person name="Andersen M.R."/>
            <person name="Nordberg H.P."/>
            <person name="Cantor M.N."/>
            <person name="Hua S.X."/>
        </authorList>
    </citation>
    <scope>NUCLEOTIDE SEQUENCE [LARGE SCALE GENOMIC DNA]</scope>
    <source>
        <strain evidence="12">IBT 19404</strain>
    </source>
</reference>
<keyword evidence="12" id="KW-1185">Reference proteome</keyword>
<gene>
    <name evidence="11" type="ORF">BDW42DRAFT_159377</name>
</gene>
<keyword evidence="7" id="KW-0249">Electron transport</keyword>
<evidence type="ECO:0000313" key="11">
    <source>
        <dbReference type="EMBL" id="PLN86135.1"/>
    </source>
</evidence>
<keyword evidence="4" id="KW-0813">Transport</keyword>
<evidence type="ECO:0000256" key="5">
    <source>
        <dbReference type="ARBA" id="ARBA00022660"/>
    </source>
</evidence>
<dbReference type="EMBL" id="KZ559500">
    <property type="protein sequence ID" value="PLN86135.1"/>
    <property type="molecule type" value="Genomic_DNA"/>
</dbReference>
<dbReference type="PANTHER" id="PTHR12878:SF0">
    <property type="entry name" value="NADH DEHYDROGENASE [UBIQUINONE] 1 ALPHA SUBCOMPLEX SUBUNIT 2"/>
    <property type="match status" value="1"/>
</dbReference>
<dbReference type="Proteomes" id="UP000235023">
    <property type="component" value="Unassembled WGS sequence"/>
</dbReference>
<sequence length="94" mass="10619">MSSRYAFAKGLKELRFLFCQTSEQSAGVRSFLNRAYPTMKKHNPHTPILMREAGGTLPRVYARYALGQEKQEALLGLTDQQIEEKVTQLVKASS</sequence>
<dbReference type="PIRSF" id="PIRSF005822">
    <property type="entry name" value="NDUA2"/>
    <property type="match status" value="1"/>
</dbReference>
<dbReference type="OrthoDB" id="10250268at2759"/>
<dbReference type="AlphaFoldDB" id="A0A2J5I8B9"/>
<protein>
    <submittedName>
        <fullName evidence="11">NADH-ubiquinone oxidoreductase 105 kDa subunit</fullName>
    </submittedName>
</protein>
<accession>A0A2J5I8B9</accession>
<dbReference type="Pfam" id="PF05047">
    <property type="entry name" value="L51_S25_CI-B8"/>
    <property type="match status" value="1"/>
</dbReference>
<dbReference type="GO" id="GO:0005743">
    <property type="term" value="C:mitochondrial inner membrane"/>
    <property type="evidence" value="ECO:0007669"/>
    <property type="project" value="UniProtKB-SubCell"/>
</dbReference>
<dbReference type="SUPFAM" id="SSF52833">
    <property type="entry name" value="Thioredoxin-like"/>
    <property type="match status" value="1"/>
</dbReference>
<dbReference type="InterPro" id="IPR007741">
    <property type="entry name" value="Ribosomal_mL43/mS25/NADH_DH"/>
</dbReference>
<comment type="similarity">
    <text evidence="3">Belongs to the complex I NDUFA2 subunit family.</text>
</comment>
<evidence type="ECO:0000256" key="8">
    <source>
        <dbReference type="ARBA" id="ARBA00023128"/>
    </source>
</evidence>
<proteinExistence type="inferred from homology"/>
<evidence type="ECO:0000313" key="12">
    <source>
        <dbReference type="Proteomes" id="UP000235023"/>
    </source>
</evidence>
<dbReference type="PANTHER" id="PTHR12878">
    <property type="entry name" value="NADH-UBIQUINONE OXIDOREDUCTASE B8 SUBUNIT"/>
    <property type="match status" value="1"/>
</dbReference>
<comment type="function">
    <text evidence="1">Accessory subunit of the mitochondrial membrane respiratory chain NADH dehydrogenase (Complex I), that is believed not to be involved in catalysis. Complex I functions in the transfer of electrons from NADH to the respiratory chain. The immediate electron acceptor for the enzyme is believed to be ubiquinone.</text>
</comment>
<keyword evidence="8" id="KW-0496">Mitochondrion</keyword>
<dbReference type="Gene3D" id="3.40.30.10">
    <property type="entry name" value="Glutaredoxin"/>
    <property type="match status" value="1"/>
</dbReference>
<name>A0A2J5I8B9_9EURO</name>
<evidence type="ECO:0000256" key="9">
    <source>
        <dbReference type="ARBA" id="ARBA00023136"/>
    </source>
</evidence>
<dbReference type="FunFam" id="3.40.30.10:FF:000219">
    <property type="entry name" value="NADH-ubiquinone oxidoreductase 10.5 kDa subunit"/>
    <property type="match status" value="1"/>
</dbReference>